<evidence type="ECO:0000256" key="1">
    <source>
        <dbReference type="SAM" id="MobiDB-lite"/>
    </source>
</evidence>
<accession>A0AAN1WEN2</accession>
<sequence length="313" mass="35225">MNSNNIKQLILSAARTMIRPVVRVLIHNGVTYSEFCKLAKAQFVEVCANDFGLQGRPTNMSRIATMTGIDRKEVKRVKDALEQRDPVAETQHAQDRLTRILSAWHQDPNYLNDNGEPVILAADIESERLSFPGLVKLYGGDIPVSTILKELVGSGCIEKTSNGDLRVLKRFYVPANNNPESLLRASSVSSEILNTMFHNLYVVGKEKRARPRFERRASNNAIPAKQAAAFERFVEQEGQALLERVDAWLTEHECIIEEGDEPRDDLVRMGVGAYMIQYTQQKNKKNSGTKKSKQPVVQNDAEEQGLQVEENDE</sequence>
<evidence type="ECO:0000313" key="2">
    <source>
        <dbReference type="EMBL" id="BCD96193.1"/>
    </source>
</evidence>
<dbReference type="RefSeq" id="WP_236985699.1">
    <property type="nucleotide sequence ID" value="NZ_AP023086.1"/>
</dbReference>
<feature type="compositionally biased region" description="Basic residues" evidence="1">
    <location>
        <begin position="282"/>
        <end position="293"/>
    </location>
</feature>
<feature type="region of interest" description="Disordered" evidence="1">
    <location>
        <begin position="280"/>
        <end position="313"/>
    </location>
</feature>
<proteinExistence type="predicted"/>
<dbReference type="AlphaFoldDB" id="A0AAN1WEN2"/>
<reference evidence="2 3" key="1">
    <citation type="journal article" date="2022" name="IScience">
        <title>An ultrasensitive nanofiber-based assay for enzymatic hydrolysis and deep-sea microbial degradation of cellulose.</title>
        <authorList>
            <person name="Tsudome M."/>
            <person name="Tachioka M."/>
            <person name="Miyazaki M."/>
            <person name="Uchimura K."/>
            <person name="Tsuda M."/>
            <person name="Takaki Y."/>
            <person name="Deguchi S."/>
        </authorList>
    </citation>
    <scope>NUCLEOTIDE SEQUENCE [LARGE SCALE GENOMIC DNA]</scope>
    <source>
        <strain evidence="2 3">GE09</strain>
    </source>
</reference>
<dbReference type="Proteomes" id="UP001320119">
    <property type="component" value="Chromosome"/>
</dbReference>
<gene>
    <name evidence="2" type="ORF">MARGE09_P0392</name>
</gene>
<keyword evidence="3" id="KW-1185">Reference proteome</keyword>
<dbReference type="EMBL" id="AP023086">
    <property type="protein sequence ID" value="BCD96193.1"/>
    <property type="molecule type" value="Genomic_DNA"/>
</dbReference>
<protein>
    <submittedName>
        <fullName evidence="2">Uncharacterized protein</fullName>
    </submittedName>
</protein>
<organism evidence="2 3">
    <name type="scientific">Marinagarivorans cellulosilyticus</name>
    <dbReference type="NCBI Taxonomy" id="2721545"/>
    <lineage>
        <taxon>Bacteria</taxon>
        <taxon>Pseudomonadati</taxon>
        <taxon>Pseudomonadota</taxon>
        <taxon>Gammaproteobacteria</taxon>
        <taxon>Cellvibrionales</taxon>
        <taxon>Cellvibrionaceae</taxon>
        <taxon>Marinagarivorans</taxon>
    </lineage>
</organism>
<dbReference type="InterPro" id="IPR045445">
    <property type="entry name" value="DUF6502"/>
</dbReference>
<name>A0AAN1WEN2_9GAMM</name>
<evidence type="ECO:0000313" key="3">
    <source>
        <dbReference type="Proteomes" id="UP001320119"/>
    </source>
</evidence>
<dbReference type="Pfam" id="PF20112">
    <property type="entry name" value="DUF6502"/>
    <property type="match status" value="1"/>
</dbReference>
<dbReference type="KEGG" id="marq:MARGE09_P0392"/>